<evidence type="ECO:0000256" key="1">
    <source>
        <dbReference type="ARBA" id="ARBA00004651"/>
    </source>
</evidence>
<dbReference type="InterPro" id="IPR024528">
    <property type="entry name" value="ThrE_2"/>
</dbReference>
<dbReference type="RefSeq" id="WP_154572463.1">
    <property type="nucleotide sequence ID" value="NZ_DBEZJY010000026.1"/>
</dbReference>
<dbReference type="EMBL" id="VUNB01000004">
    <property type="protein sequence ID" value="MST68987.1"/>
    <property type="molecule type" value="Genomic_DNA"/>
</dbReference>
<comment type="similarity">
    <text evidence="7">Belongs to the ThrE exporter (TC 2.A.79) family.</text>
</comment>
<keyword evidence="2" id="KW-1003">Cell membrane</keyword>
<evidence type="ECO:0000259" key="9">
    <source>
        <dbReference type="Pfam" id="PF12821"/>
    </source>
</evidence>
<dbReference type="PANTHER" id="PTHR34390">
    <property type="entry name" value="UPF0442 PROTEIN YJJB-RELATED"/>
    <property type="match status" value="1"/>
</dbReference>
<accession>A0A6A8MC09</accession>
<evidence type="ECO:0000256" key="3">
    <source>
        <dbReference type="ARBA" id="ARBA00022519"/>
    </source>
</evidence>
<comment type="caution">
    <text evidence="10">The sequence shown here is derived from an EMBL/GenBank/DDBJ whole genome shotgun (WGS) entry which is preliminary data.</text>
</comment>
<dbReference type="GO" id="GO:0015744">
    <property type="term" value="P:succinate transport"/>
    <property type="evidence" value="ECO:0007669"/>
    <property type="project" value="TreeGrafter"/>
</dbReference>
<evidence type="ECO:0000256" key="2">
    <source>
        <dbReference type="ARBA" id="ARBA00022475"/>
    </source>
</evidence>
<name>A0A6A8MC09_9FIRM</name>
<evidence type="ECO:0000256" key="5">
    <source>
        <dbReference type="ARBA" id="ARBA00022989"/>
    </source>
</evidence>
<keyword evidence="4 8" id="KW-0812">Transmembrane</keyword>
<evidence type="ECO:0000256" key="6">
    <source>
        <dbReference type="ARBA" id="ARBA00023136"/>
    </source>
</evidence>
<keyword evidence="3" id="KW-0997">Cell inner membrane</keyword>
<keyword evidence="6 8" id="KW-0472">Membrane</keyword>
<dbReference type="AlphaFoldDB" id="A0A6A8MC09"/>
<keyword evidence="5 8" id="KW-1133">Transmembrane helix</keyword>
<evidence type="ECO:0000256" key="8">
    <source>
        <dbReference type="SAM" id="Phobius"/>
    </source>
</evidence>
<feature type="domain" description="Threonine/Serine exporter ThrE" evidence="9">
    <location>
        <begin position="9"/>
        <end position="136"/>
    </location>
</feature>
<evidence type="ECO:0000313" key="10">
    <source>
        <dbReference type="EMBL" id="MST68987.1"/>
    </source>
</evidence>
<reference evidence="10" key="1">
    <citation type="submission" date="2019-09" db="EMBL/GenBank/DDBJ databases">
        <title>In-depth cultivation of the pig gut microbiome towards novel bacterial diversity and tailored functional studies.</title>
        <authorList>
            <person name="Wylensek D."/>
            <person name="Hitch T.C.A."/>
            <person name="Clavel T."/>
        </authorList>
    </citation>
    <scope>NUCLEOTIDE SEQUENCE</scope>
    <source>
        <strain evidence="10">RF-744-FAT-WT-3</strain>
    </source>
</reference>
<proteinExistence type="inferred from homology"/>
<dbReference type="GO" id="GO:0005886">
    <property type="term" value="C:plasma membrane"/>
    <property type="evidence" value="ECO:0007669"/>
    <property type="project" value="UniProtKB-SubCell"/>
</dbReference>
<comment type="subcellular location">
    <subcellularLocation>
        <location evidence="1">Cell membrane</location>
        <topology evidence="1">Multi-pass membrane protein</topology>
    </subcellularLocation>
</comment>
<dbReference type="Pfam" id="PF12821">
    <property type="entry name" value="ThrE_2"/>
    <property type="match status" value="1"/>
</dbReference>
<evidence type="ECO:0000256" key="4">
    <source>
        <dbReference type="ARBA" id="ARBA00022692"/>
    </source>
</evidence>
<dbReference type="PANTHER" id="PTHR34390:SF1">
    <property type="entry name" value="SUCCINATE TRANSPORTER SUBUNIT YJJB-RELATED"/>
    <property type="match status" value="1"/>
</dbReference>
<protein>
    <submittedName>
        <fullName evidence="10">Threonine/serine exporter</fullName>
    </submittedName>
</protein>
<dbReference type="InterPro" id="IPR050539">
    <property type="entry name" value="ThrE_Dicarb/AminoAcid_Exp"/>
</dbReference>
<sequence>MLGLHDYIQIAGAFVGALGFALVFRLRKGLLPAAAIGGMLEWTIYLISYNLIGGTAVFWPSMIASLFCSLYSEVMARKMKAPSTIFLVPGLIPLIPGKNLYYVMSYAVQNDWKQMQYNAAQLVQFALGIVAGAAVIWVLVDFIRRIKNWEQS</sequence>
<evidence type="ECO:0000256" key="7">
    <source>
        <dbReference type="ARBA" id="ARBA00034125"/>
    </source>
</evidence>
<gene>
    <name evidence="10" type="ORF">FYJ66_05205</name>
</gene>
<organism evidence="10">
    <name type="scientific">Baileyella intestinalis</name>
    <dbReference type="NCBI Taxonomy" id="2606709"/>
    <lineage>
        <taxon>Bacteria</taxon>
        <taxon>Bacillati</taxon>
        <taxon>Bacillota</taxon>
        <taxon>Clostridia</taxon>
        <taxon>Peptostreptococcales</taxon>
        <taxon>Anaerovoracaceae</taxon>
        <taxon>Baileyella</taxon>
    </lineage>
</organism>
<feature type="transmembrane region" description="Helical" evidence="8">
    <location>
        <begin position="122"/>
        <end position="143"/>
    </location>
</feature>
<feature type="transmembrane region" description="Helical" evidence="8">
    <location>
        <begin position="46"/>
        <end position="71"/>
    </location>
</feature>
<feature type="transmembrane region" description="Helical" evidence="8">
    <location>
        <begin position="83"/>
        <end position="102"/>
    </location>
</feature>
<feature type="transmembrane region" description="Helical" evidence="8">
    <location>
        <begin position="7"/>
        <end position="26"/>
    </location>
</feature>